<keyword evidence="2" id="KW-0175">Coiled coil</keyword>
<dbReference type="AlphaFoldDB" id="A0A086KEL7"/>
<dbReference type="InterPro" id="IPR055089">
    <property type="entry name" value="COP9_N"/>
</dbReference>
<feature type="coiled-coil region" evidence="2">
    <location>
        <begin position="349"/>
        <end position="376"/>
    </location>
</feature>
<dbReference type="PANTHER" id="PTHR10758:SF1">
    <property type="entry name" value="COP9 SIGNALOSOME COMPLEX SUBUNIT 3"/>
    <property type="match status" value="1"/>
</dbReference>
<proteinExistence type="predicted"/>
<reference evidence="5 6" key="1">
    <citation type="submission" date="2014-03" db="EMBL/GenBank/DDBJ databases">
        <authorList>
            <person name="Sibley D."/>
            <person name="Venepally P."/>
            <person name="Karamycheva S."/>
            <person name="Hadjithomas M."/>
            <person name="Khan A."/>
            <person name="Brunk B."/>
            <person name="Roos D."/>
            <person name="Caler E."/>
            <person name="Lorenzi H."/>
        </authorList>
    </citation>
    <scope>NUCLEOTIDE SEQUENCE [LARGE SCALE GENOMIC DNA]</scope>
    <source>
        <strain evidence="6">p89</strain>
    </source>
</reference>
<feature type="region of interest" description="Disordered" evidence="3">
    <location>
        <begin position="489"/>
        <end position="579"/>
    </location>
</feature>
<dbReference type="Pfam" id="PF22788">
    <property type="entry name" value="COP9_hel_rpt"/>
    <property type="match status" value="1"/>
</dbReference>
<evidence type="ECO:0000313" key="6">
    <source>
        <dbReference type="Proteomes" id="UP000028828"/>
    </source>
</evidence>
<dbReference type="InterPro" id="IPR050756">
    <property type="entry name" value="CSN3"/>
</dbReference>
<dbReference type="PANTHER" id="PTHR10758">
    <property type="entry name" value="26S PROTEASOME NON-ATPASE REGULATORY SUBUNIT 3/COP9 SIGNALOSOME COMPLEX SUBUNIT 3"/>
    <property type="match status" value="1"/>
</dbReference>
<feature type="compositionally biased region" description="Basic and acidic residues" evidence="3">
    <location>
        <begin position="512"/>
        <end position="546"/>
    </location>
</feature>
<evidence type="ECO:0000256" key="2">
    <source>
        <dbReference type="SAM" id="Coils"/>
    </source>
</evidence>
<sequence length="579" mass="64157">MLLLEFFLTPQYEIPSNCGSKVFRLAVCAVGFYLYTFPLEMDEPIHVAITRLSASSLAGGGLLTLHQLLQARASTLARTPNELKKSISSLSFEECSLGVCHLLALLWDCKGEGTDNFAFDATVNFLERCHQSQIQQCPAEFVAVVKSAVRFAVHADEQSATSESTGLPVQESFSLRLVGPLLESTEKFRPEPQNITSADSAFLQLCLSRRFYDKARCVLDRDAFKVTQLLCQSLEDCAAYYTAAGDIWIALEEYERAFNALDMALSLPSIPGETDSLQVEAFKRFALLSLMLRGRVTRPPPPSPNAEETLRMATYHKDFAQYELVFHQRNLASGARASPNDAASQNSLFSFLSDRLQNLERQVQLHAAQLKEDKTIHLALALLTSVVRRKVEELSRIFCALPLESFRKKMNVASDSEAVRLLRSLPSKPGTPPLCTYDEDRKLVLFNSGLSVGSNATEEEGTSVAFLGTLKREVESALQRVQTVSQHMRDAEAKVTDSEGFQRFVEDVSDGEGGRESQRDQQEGRGEADPRGRARERGADCDDGQSREACWQPMDDVQTFEEEVEMGSSSQRGEDAAGG</sequence>
<dbReference type="GO" id="GO:0008180">
    <property type="term" value="C:COP9 signalosome"/>
    <property type="evidence" value="ECO:0007669"/>
    <property type="project" value="TreeGrafter"/>
</dbReference>
<feature type="domain" description="COP9 signalosome complex subunit 3 N-terminal helical repeats" evidence="4">
    <location>
        <begin position="64"/>
        <end position="300"/>
    </location>
</feature>
<evidence type="ECO:0000259" key="4">
    <source>
        <dbReference type="Pfam" id="PF22788"/>
    </source>
</evidence>
<dbReference type="Proteomes" id="UP000028828">
    <property type="component" value="Unassembled WGS sequence"/>
</dbReference>
<organism evidence="5 6">
    <name type="scientific">Toxoplasma gondii p89</name>
    <dbReference type="NCBI Taxonomy" id="943119"/>
    <lineage>
        <taxon>Eukaryota</taxon>
        <taxon>Sar</taxon>
        <taxon>Alveolata</taxon>
        <taxon>Apicomplexa</taxon>
        <taxon>Conoidasida</taxon>
        <taxon>Coccidia</taxon>
        <taxon>Eucoccidiorida</taxon>
        <taxon>Eimeriorina</taxon>
        <taxon>Sarcocystidae</taxon>
        <taxon>Toxoplasma</taxon>
    </lineage>
</organism>
<keyword evidence="1" id="KW-0963">Cytoplasm</keyword>
<evidence type="ECO:0000256" key="1">
    <source>
        <dbReference type="ARBA" id="ARBA00022490"/>
    </source>
</evidence>
<comment type="caution">
    <text evidence="5">The sequence shown here is derived from an EMBL/GenBank/DDBJ whole genome shotgun (WGS) entry which is preliminary data.</text>
</comment>
<name>A0A086KEL7_TOXGO</name>
<evidence type="ECO:0000313" key="5">
    <source>
        <dbReference type="EMBL" id="KFG42835.1"/>
    </source>
</evidence>
<dbReference type="GO" id="GO:0006511">
    <property type="term" value="P:ubiquitin-dependent protein catabolic process"/>
    <property type="evidence" value="ECO:0007669"/>
    <property type="project" value="TreeGrafter"/>
</dbReference>
<dbReference type="EMBL" id="AEYI02000986">
    <property type="protein sequence ID" value="KFG42835.1"/>
    <property type="molecule type" value="Genomic_DNA"/>
</dbReference>
<dbReference type="VEuPathDB" id="ToxoDB:TGP89_225450"/>
<gene>
    <name evidence="5" type="ORF">TGP89_225450</name>
</gene>
<accession>A0A086KEL7</accession>
<evidence type="ECO:0000256" key="3">
    <source>
        <dbReference type="SAM" id="MobiDB-lite"/>
    </source>
</evidence>
<protein>
    <submittedName>
        <fullName evidence="5">Putative COP9 signalosome complex subunit 3</fullName>
    </submittedName>
</protein>
<dbReference type="OrthoDB" id="29061at2759"/>